<dbReference type="AlphaFoldDB" id="A0A835IF04"/>
<gene>
    <name evidence="1" type="ORF">IFM89_022999</name>
</gene>
<name>A0A835IF04_9MAGN</name>
<sequence>MPMNTKGSEEHVMKDGDSFSIRIEASLDIVEEVSSVKEVLVNDNEYDGKYDEEDEDELRKRFEEFIEKTNRGWKAENLGNSGYVYSLERNLGGTLVT</sequence>
<comment type="caution">
    <text evidence="1">The sequence shown here is derived from an EMBL/GenBank/DDBJ whole genome shotgun (WGS) entry which is preliminary data.</text>
</comment>
<organism evidence="1 2">
    <name type="scientific">Coptis chinensis</name>
    <dbReference type="NCBI Taxonomy" id="261450"/>
    <lineage>
        <taxon>Eukaryota</taxon>
        <taxon>Viridiplantae</taxon>
        <taxon>Streptophyta</taxon>
        <taxon>Embryophyta</taxon>
        <taxon>Tracheophyta</taxon>
        <taxon>Spermatophyta</taxon>
        <taxon>Magnoliopsida</taxon>
        <taxon>Ranunculales</taxon>
        <taxon>Ranunculaceae</taxon>
        <taxon>Coptidoideae</taxon>
        <taxon>Coptis</taxon>
    </lineage>
</organism>
<evidence type="ECO:0000313" key="1">
    <source>
        <dbReference type="EMBL" id="KAF9615348.1"/>
    </source>
</evidence>
<dbReference type="PANTHER" id="PTHR36595">
    <property type="entry name" value="TRANSMEMBRANE PROTEIN"/>
    <property type="match status" value="1"/>
</dbReference>
<protein>
    <submittedName>
        <fullName evidence="1">Uncharacterized protein</fullName>
    </submittedName>
</protein>
<dbReference type="EMBL" id="JADFTS010000003">
    <property type="protein sequence ID" value="KAF9615348.1"/>
    <property type="molecule type" value="Genomic_DNA"/>
</dbReference>
<reference evidence="1 2" key="1">
    <citation type="submission" date="2020-10" db="EMBL/GenBank/DDBJ databases">
        <title>The Coptis chinensis genome and diversification of protoberbering-type alkaloids.</title>
        <authorList>
            <person name="Wang B."/>
            <person name="Shu S."/>
            <person name="Song C."/>
            <person name="Liu Y."/>
        </authorList>
    </citation>
    <scope>NUCLEOTIDE SEQUENCE [LARGE SCALE GENOMIC DNA]</scope>
    <source>
        <strain evidence="1">HL-2020</strain>
        <tissue evidence="1">Leaf</tissue>
    </source>
</reference>
<dbReference type="OrthoDB" id="1110706at2759"/>
<proteinExistence type="predicted"/>
<keyword evidence="2" id="KW-1185">Reference proteome</keyword>
<dbReference type="PANTHER" id="PTHR36595:SF1">
    <property type="entry name" value="TRANSMEMBRANE PROTEIN"/>
    <property type="match status" value="1"/>
</dbReference>
<evidence type="ECO:0000313" key="2">
    <source>
        <dbReference type="Proteomes" id="UP000631114"/>
    </source>
</evidence>
<accession>A0A835IF04</accession>
<dbReference type="Proteomes" id="UP000631114">
    <property type="component" value="Unassembled WGS sequence"/>
</dbReference>